<protein>
    <submittedName>
        <fullName evidence="1">9300_t:CDS:1</fullName>
    </submittedName>
</protein>
<reference evidence="1" key="1">
    <citation type="submission" date="2022-08" db="EMBL/GenBank/DDBJ databases">
        <authorList>
            <person name="Kallberg Y."/>
            <person name="Tangrot J."/>
            <person name="Rosling A."/>
        </authorList>
    </citation>
    <scope>NUCLEOTIDE SEQUENCE</scope>
    <source>
        <strain evidence="1">Wild A</strain>
    </source>
</reference>
<proteinExistence type="predicted"/>
<accession>A0A9W4SQT9</accession>
<organism evidence="1 2">
    <name type="scientific">Funneliformis geosporum</name>
    <dbReference type="NCBI Taxonomy" id="1117311"/>
    <lineage>
        <taxon>Eukaryota</taxon>
        <taxon>Fungi</taxon>
        <taxon>Fungi incertae sedis</taxon>
        <taxon>Mucoromycota</taxon>
        <taxon>Glomeromycotina</taxon>
        <taxon>Glomeromycetes</taxon>
        <taxon>Glomerales</taxon>
        <taxon>Glomeraceae</taxon>
        <taxon>Funneliformis</taxon>
    </lineage>
</organism>
<evidence type="ECO:0000313" key="2">
    <source>
        <dbReference type="Proteomes" id="UP001153678"/>
    </source>
</evidence>
<dbReference type="AlphaFoldDB" id="A0A9W4SQT9"/>
<keyword evidence="2" id="KW-1185">Reference proteome</keyword>
<dbReference type="OrthoDB" id="2367114at2759"/>
<evidence type="ECO:0000313" key="1">
    <source>
        <dbReference type="EMBL" id="CAI2178055.1"/>
    </source>
</evidence>
<dbReference type="EMBL" id="CAMKVN010001783">
    <property type="protein sequence ID" value="CAI2178055.1"/>
    <property type="molecule type" value="Genomic_DNA"/>
</dbReference>
<gene>
    <name evidence="1" type="ORF">FWILDA_LOCUS8394</name>
</gene>
<sequence>MVKELPRELWLEVFKHFIVNFGFAELYKYREVCKVWYELIIVIVMEKLMSMLTRIKYYYRILKGSSEMEEEVITTNASTSSENTNDTISYNYKMESFEYHFITALKYEQDKEEIFKQQECYRICIIFHLAYKFFNFNLIKKFREKFIVNNWFNIEEIIDHDSRFIQKIIIKGNKLLPCIDQIHDLIDVLNNLPYQ</sequence>
<comment type="caution">
    <text evidence="1">The sequence shown here is derived from an EMBL/GenBank/DDBJ whole genome shotgun (WGS) entry which is preliminary data.</text>
</comment>
<name>A0A9W4SQT9_9GLOM</name>
<dbReference type="Proteomes" id="UP001153678">
    <property type="component" value="Unassembled WGS sequence"/>
</dbReference>